<organism evidence="2 3">
    <name type="scientific">Aspergillus ibericus CBS 121593</name>
    <dbReference type="NCBI Taxonomy" id="1448316"/>
    <lineage>
        <taxon>Eukaryota</taxon>
        <taxon>Fungi</taxon>
        <taxon>Dikarya</taxon>
        <taxon>Ascomycota</taxon>
        <taxon>Pezizomycotina</taxon>
        <taxon>Eurotiomycetes</taxon>
        <taxon>Eurotiomycetidae</taxon>
        <taxon>Eurotiales</taxon>
        <taxon>Aspergillaceae</taxon>
        <taxon>Aspergillus</taxon>
        <taxon>Aspergillus subgen. Circumdati</taxon>
    </lineage>
</organism>
<feature type="region of interest" description="Disordered" evidence="1">
    <location>
        <begin position="183"/>
        <end position="214"/>
    </location>
</feature>
<feature type="compositionally biased region" description="Polar residues" evidence="1">
    <location>
        <begin position="32"/>
        <end position="41"/>
    </location>
</feature>
<evidence type="ECO:0000313" key="2">
    <source>
        <dbReference type="EMBL" id="RAK96524.1"/>
    </source>
</evidence>
<evidence type="ECO:0000256" key="1">
    <source>
        <dbReference type="SAM" id="MobiDB-lite"/>
    </source>
</evidence>
<dbReference type="EMBL" id="KZ824474">
    <property type="protein sequence ID" value="RAK96524.1"/>
    <property type="molecule type" value="Genomic_DNA"/>
</dbReference>
<feature type="compositionally biased region" description="Polar residues" evidence="1">
    <location>
        <begin position="243"/>
        <end position="261"/>
    </location>
</feature>
<proteinExistence type="predicted"/>
<keyword evidence="3" id="KW-1185">Reference proteome</keyword>
<dbReference type="AlphaFoldDB" id="A0A395GMB2"/>
<sequence>MSFLPLVDDKFENPPFDPAIQVAGNKEESKQGQDTQASSSEDPVDSLAAKLEASDMVPGQEPKDGPPCCLPSNTSAQNTPVLNQDPMQDDASCAETMSADYDYTTPHEEANAAPLPAFDIIVPDIAVHGPTSDYGGADCEMDKTVGDADVTPIQEDHDVTPCNELSPEASKPDTMVAKEMLASQEDQDIAQTLPSSEQSPPASTGNRVPAMSEIRPGEDVTRIIGRINAMVTSSMEDLPMSPAQDNSSPINGSTNPPANVSNAPMDDANEGVFERVVLTYSQPTEARVRVRGRASVDVATTPDPLPGLKSTISNTNYETTTAATQPTRSARITYSQDSETRVKYTGYARQVEIIWRR</sequence>
<name>A0A395GMB2_9EURO</name>
<reference evidence="2 3" key="1">
    <citation type="submission" date="2018-02" db="EMBL/GenBank/DDBJ databases">
        <title>The genomes of Aspergillus section Nigri reveals drivers in fungal speciation.</title>
        <authorList>
            <consortium name="DOE Joint Genome Institute"/>
            <person name="Vesth T.C."/>
            <person name="Nybo J."/>
            <person name="Theobald S."/>
            <person name="Brandl J."/>
            <person name="Frisvad J.C."/>
            <person name="Nielsen K.F."/>
            <person name="Lyhne E.K."/>
            <person name="Kogle M.E."/>
            <person name="Kuo A."/>
            <person name="Riley R."/>
            <person name="Clum A."/>
            <person name="Nolan M."/>
            <person name="Lipzen A."/>
            <person name="Salamov A."/>
            <person name="Henrissat B."/>
            <person name="Wiebenga A."/>
            <person name="De vries R.P."/>
            <person name="Grigoriev I.V."/>
            <person name="Mortensen U.H."/>
            <person name="Andersen M.R."/>
            <person name="Baker S.E."/>
        </authorList>
    </citation>
    <scope>NUCLEOTIDE SEQUENCE [LARGE SCALE GENOMIC DNA]</scope>
    <source>
        <strain evidence="2 3">CBS 121593</strain>
    </source>
</reference>
<evidence type="ECO:0000313" key="3">
    <source>
        <dbReference type="Proteomes" id="UP000249402"/>
    </source>
</evidence>
<feature type="region of interest" description="Disordered" evidence="1">
    <location>
        <begin position="237"/>
        <end position="261"/>
    </location>
</feature>
<dbReference type="GeneID" id="37228327"/>
<dbReference type="Proteomes" id="UP000249402">
    <property type="component" value="Unassembled WGS sequence"/>
</dbReference>
<protein>
    <submittedName>
        <fullName evidence="2">Uncharacterized protein</fullName>
    </submittedName>
</protein>
<dbReference type="OrthoDB" id="4509212at2759"/>
<feature type="region of interest" description="Disordered" evidence="1">
    <location>
        <begin position="1"/>
        <end position="94"/>
    </location>
</feature>
<accession>A0A395GMB2</accession>
<dbReference type="RefSeq" id="XP_025570852.1">
    <property type="nucleotide sequence ID" value="XM_025723462.1"/>
</dbReference>
<dbReference type="VEuPathDB" id="FungiDB:BO80DRAFT_484282"/>
<gene>
    <name evidence="2" type="ORF">BO80DRAFT_484282</name>
</gene>
<feature type="compositionally biased region" description="Polar residues" evidence="1">
    <location>
        <begin position="189"/>
        <end position="206"/>
    </location>
</feature>
<feature type="compositionally biased region" description="Polar residues" evidence="1">
    <location>
        <begin position="71"/>
        <end position="86"/>
    </location>
</feature>